<dbReference type="STRING" id="109895.A0A507E2C2"/>
<dbReference type="FunFam" id="1.20.200.10:FF:000001">
    <property type="entry name" value="Fumarate hydratase, mitochondrial"/>
    <property type="match status" value="1"/>
</dbReference>
<dbReference type="Pfam" id="PF10415">
    <property type="entry name" value="FumaraseC_C"/>
    <property type="match status" value="1"/>
</dbReference>
<evidence type="ECO:0000259" key="7">
    <source>
        <dbReference type="Pfam" id="PF10415"/>
    </source>
</evidence>
<evidence type="ECO:0000256" key="4">
    <source>
        <dbReference type="ARBA" id="ARBA00056821"/>
    </source>
</evidence>
<feature type="region of interest" description="Disordered" evidence="5">
    <location>
        <begin position="466"/>
        <end position="486"/>
    </location>
</feature>
<dbReference type="GO" id="GO:0006099">
    <property type="term" value="P:tricarboxylic acid cycle"/>
    <property type="evidence" value="ECO:0007669"/>
    <property type="project" value="InterPro"/>
</dbReference>
<dbReference type="Gene3D" id="1.20.200.10">
    <property type="entry name" value="Fumarase/aspartase (Central domain)"/>
    <property type="match status" value="1"/>
</dbReference>
<evidence type="ECO:0000256" key="2">
    <source>
        <dbReference type="ARBA" id="ARBA00012921"/>
    </source>
</evidence>
<dbReference type="Gene3D" id="1.10.40.30">
    <property type="entry name" value="Fumarase/aspartase (C-terminal domain)"/>
    <property type="match status" value="1"/>
</dbReference>
<dbReference type="EC" id="4.2.1.2" evidence="2"/>
<dbReference type="Pfam" id="PF00206">
    <property type="entry name" value="Lyase_1"/>
    <property type="match status" value="1"/>
</dbReference>
<comment type="caution">
    <text evidence="8">The sequence shown here is derived from an EMBL/GenBank/DDBJ whole genome shotgun (WGS) entry which is preliminary data.</text>
</comment>
<dbReference type="SUPFAM" id="SSF48557">
    <property type="entry name" value="L-aspartase-like"/>
    <property type="match status" value="1"/>
</dbReference>
<dbReference type="InterPro" id="IPR018951">
    <property type="entry name" value="Fumarase_C_C"/>
</dbReference>
<dbReference type="AlphaFoldDB" id="A0A507E2C2"/>
<keyword evidence="9" id="KW-1185">Reference proteome</keyword>
<gene>
    <name evidence="8" type="primary">FUM1</name>
    <name evidence="8" type="ORF">PhCBS80983_g03774</name>
</gene>
<dbReference type="InterPro" id="IPR024083">
    <property type="entry name" value="Fumarase/histidase_N"/>
</dbReference>
<dbReference type="PRINTS" id="PR00145">
    <property type="entry name" value="ARGSUCLYASE"/>
</dbReference>
<comment type="similarity">
    <text evidence="1">Belongs to the class-II fumarase/aspartase family. Fumarase subfamily.</text>
</comment>
<evidence type="ECO:0000256" key="3">
    <source>
        <dbReference type="ARBA" id="ARBA00023239"/>
    </source>
</evidence>
<dbReference type="FunFam" id="1.10.40.30:FF:000002">
    <property type="entry name" value="Fumarate hydratase class II"/>
    <property type="match status" value="1"/>
</dbReference>
<dbReference type="GO" id="GO:0004333">
    <property type="term" value="F:fumarate hydratase activity"/>
    <property type="evidence" value="ECO:0007669"/>
    <property type="project" value="UniProtKB-EC"/>
</dbReference>
<dbReference type="EMBL" id="QEAQ01000051">
    <property type="protein sequence ID" value="TPX57517.1"/>
    <property type="molecule type" value="Genomic_DNA"/>
</dbReference>
<dbReference type="PANTHER" id="PTHR11444:SF1">
    <property type="entry name" value="FUMARATE HYDRATASE, MITOCHONDRIAL"/>
    <property type="match status" value="1"/>
</dbReference>
<dbReference type="CDD" id="cd01362">
    <property type="entry name" value="Fumarase_classII"/>
    <property type="match status" value="1"/>
</dbReference>
<dbReference type="GO" id="GO:0006106">
    <property type="term" value="P:fumarate metabolic process"/>
    <property type="evidence" value="ECO:0007669"/>
    <property type="project" value="InterPro"/>
</dbReference>
<dbReference type="InterPro" id="IPR022761">
    <property type="entry name" value="Fumarate_lyase_N"/>
</dbReference>
<evidence type="ECO:0000259" key="6">
    <source>
        <dbReference type="Pfam" id="PF00206"/>
    </source>
</evidence>
<dbReference type="GO" id="GO:0005739">
    <property type="term" value="C:mitochondrion"/>
    <property type="evidence" value="ECO:0007669"/>
    <property type="project" value="TreeGrafter"/>
</dbReference>
<dbReference type="Proteomes" id="UP000318582">
    <property type="component" value="Unassembled WGS sequence"/>
</dbReference>
<name>A0A507E2C2_9FUNG</name>
<dbReference type="InterPro" id="IPR005677">
    <property type="entry name" value="Fum_hydII"/>
</dbReference>
<dbReference type="InterPro" id="IPR000362">
    <property type="entry name" value="Fumarate_lyase_fam"/>
</dbReference>
<dbReference type="PRINTS" id="PR00149">
    <property type="entry name" value="FUMRATELYASE"/>
</dbReference>
<protein>
    <recommendedName>
        <fullName evidence="2">fumarate hydratase</fullName>
        <ecNumber evidence="2">4.2.1.2</ecNumber>
    </recommendedName>
</protein>
<evidence type="ECO:0000256" key="5">
    <source>
        <dbReference type="SAM" id="MobiDB-lite"/>
    </source>
</evidence>
<dbReference type="PANTHER" id="PTHR11444">
    <property type="entry name" value="ASPARTATEAMMONIA/ARGININOSUCCINATE/ADENYLOSUCCINATE LYASE"/>
    <property type="match status" value="1"/>
</dbReference>
<dbReference type="InterPro" id="IPR020557">
    <property type="entry name" value="Fumarate_lyase_CS"/>
</dbReference>
<feature type="domain" description="Fumarase C C-terminal" evidence="7">
    <location>
        <begin position="1042"/>
        <end position="1094"/>
    </location>
</feature>
<organism evidence="8 9">
    <name type="scientific">Powellomyces hirtus</name>
    <dbReference type="NCBI Taxonomy" id="109895"/>
    <lineage>
        <taxon>Eukaryota</taxon>
        <taxon>Fungi</taxon>
        <taxon>Fungi incertae sedis</taxon>
        <taxon>Chytridiomycota</taxon>
        <taxon>Chytridiomycota incertae sedis</taxon>
        <taxon>Chytridiomycetes</taxon>
        <taxon>Spizellomycetales</taxon>
        <taxon>Powellomycetaceae</taxon>
        <taxon>Powellomyces</taxon>
    </lineage>
</organism>
<dbReference type="InterPro" id="IPR008948">
    <property type="entry name" value="L-Aspartase-like"/>
</dbReference>
<dbReference type="FunFam" id="1.10.275.10:FF:000001">
    <property type="entry name" value="Fumarate hydratase, mitochondrial"/>
    <property type="match status" value="1"/>
</dbReference>
<dbReference type="NCBIfam" id="TIGR00979">
    <property type="entry name" value="fumC_II"/>
    <property type="match status" value="1"/>
</dbReference>
<sequence>MDEQPEASSWMTLPSELWTQIFCLVDDPSGLTLTCRFLHRIATDPGAVAQWLIRAHGRPLSLYRTLLLNKKVLTHSVALHLRRLGALIPRFLVQHVVKEQAEAVLGNAGARPFGAAVRPFPAALYALFIGEGYRLYGDEADFAGDDSSALASAMFGDASLEQIRRLIVDFSFVPLRSLIMHPEEVVFRIAKIDISLIDHLLTNGWDPEEVNEGVMRRVVTASDVTPEMLGCYLDRGFTLTPSAIKAALRKCDIATLMALRVHVPQSELQEMVNEIFIDNLAPDFNFSITLVNFLNQNFTVPDCVIEKALVGQSSAQLQDLDKVDMMVAPRAEGATDVGLVVPARTSSLPTCPLMLPTHLTRCFKQPKPGVAWRWVLQTYGPIHRFSQWCFDDSLLRMSHTDGGARPTAYDFLAAGACFRPRHARYLSAIAMGSSGFAVLAAHDLLQKMRIQVIDGGGHCLTTAYSPPNEIKAPHPNEQGANDQSPGQCDLLQERQMWCIAFQSEVERLRARPSAKAPEVGSEKATPVWAQRKASDPAFPAAWFLREMEGILDELTGGQKLRVSDASSSIVALCSFRRLCLQNRPTAPEFSPRGFRRRVILAYQSIMFRLATVSSRAGAARSLSARTFSTAPALPQSYRVEKDTMGELQVPSDRYWGAQTQRSLMNFDIGGETERMPYPVIKAFAVVKKAAAKVNSQTGLDAKVAEAIVQAADEVIAGQHKDHFPLVVWQTGSGTQTNMNVNEVLSNRAIEIMGGELGSKTPVHPNDHVNNGQSSNDTFPTAMHVAAVTEIHQRLIPSLEKLEKALDAKAHEFSKIVKIGRTHLQDATPLTLGQEFSGYKTQVEYGIERVKSALPRLYNLAQGGTAVGTGLNTKIGFAEKIAAQIAEDTGLPFQTAPNKFEALAAHDAIIEASGALNTLAASLNKIANDIRLLGSGPRCGLGELHLPENEPGSSIMPGKVNPTQCEAMTMVCAQVIGNHTAITVAGAQGHFELNVFKPVMIRNLLHSIRLLADASASFTDKCVSGIEPNEGRITEILKESLMLVTALNPYIGYDNAAKAAKKAHKEGTTLKQATVSLGLLNEEEFDRYVRPEQMIGPK</sequence>
<dbReference type="Gene3D" id="1.10.275.10">
    <property type="entry name" value="Fumarase/aspartase (N-terminal domain)"/>
    <property type="match status" value="1"/>
</dbReference>
<dbReference type="NCBIfam" id="NF008909">
    <property type="entry name" value="PRK12273.1"/>
    <property type="match status" value="1"/>
</dbReference>
<evidence type="ECO:0000313" key="8">
    <source>
        <dbReference type="EMBL" id="TPX57517.1"/>
    </source>
</evidence>
<dbReference type="PROSITE" id="PS00163">
    <property type="entry name" value="FUMARATE_LYASES"/>
    <property type="match status" value="1"/>
</dbReference>
<proteinExistence type="inferred from homology"/>
<reference evidence="8 9" key="1">
    <citation type="journal article" date="2019" name="Sci. Rep.">
        <title>Comparative genomics of chytrid fungi reveal insights into the obligate biotrophic and pathogenic lifestyle of Synchytrium endobioticum.</title>
        <authorList>
            <person name="van de Vossenberg B.T.L.H."/>
            <person name="Warris S."/>
            <person name="Nguyen H.D.T."/>
            <person name="van Gent-Pelzer M.P.E."/>
            <person name="Joly D.L."/>
            <person name="van de Geest H.C."/>
            <person name="Bonants P.J.M."/>
            <person name="Smith D.S."/>
            <person name="Levesque C.A."/>
            <person name="van der Lee T.A.J."/>
        </authorList>
    </citation>
    <scope>NUCLEOTIDE SEQUENCE [LARGE SCALE GENOMIC DNA]</scope>
    <source>
        <strain evidence="8 9">CBS 809.83</strain>
    </source>
</reference>
<evidence type="ECO:0000256" key="1">
    <source>
        <dbReference type="ARBA" id="ARBA00009084"/>
    </source>
</evidence>
<evidence type="ECO:0000313" key="9">
    <source>
        <dbReference type="Proteomes" id="UP000318582"/>
    </source>
</evidence>
<dbReference type="GO" id="GO:0006108">
    <property type="term" value="P:malate metabolic process"/>
    <property type="evidence" value="ECO:0007669"/>
    <property type="project" value="TreeGrafter"/>
</dbReference>
<keyword evidence="3" id="KW-0456">Lyase</keyword>
<dbReference type="HAMAP" id="MF_00743">
    <property type="entry name" value="FumaraseC"/>
    <property type="match status" value="1"/>
</dbReference>
<comment type="function">
    <text evidence="4">Catalyzes the reversible stereospecific interconversion of fumarate to L-malate. In mitochondrion, catalyzes the hydration of fumarate to L-malate in the tricarboxylic acid (TCA) cycle to facilitate a transition step in the production of energy in the form of NADH. In cytoplasm and nucleus, involved in DNA repair in response to DNA damage: following DNA double-strand breaks (DSBs), translocates from the cytosol to the nucleus and promotes DNA repair by catalyzing the dehydration of L-malate to fumarate.</text>
</comment>
<feature type="domain" description="Fumarate lyase N-terminal" evidence="6">
    <location>
        <begin position="645"/>
        <end position="976"/>
    </location>
</feature>
<accession>A0A507E2C2</accession>